<dbReference type="InterPro" id="IPR023578">
    <property type="entry name" value="Ras_GEF_dom_sf"/>
</dbReference>
<dbReference type="PROSITE" id="PS50009">
    <property type="entry name" value="RASGEF_CAT"/>
    <property type="match status" value="1"/>
</dbReference>
<feature type="domain" description="Ras-GEF" evidence="3">
    <location>
        <begin position="1"/>
        <end position="107"/>
    </location>
</feature>
<evidence type="ECO:0000313" key="4">
    <source>
        <dbReference type="EMBL" id="VDP61040.1"/>
    </source>
</evidence>
<evidence type="ECO:0000256" key="2">
    <source>
        <dbReference type="PROSITE-ProRule" id="PRU00168"/>
    </source>
</evidence>
<proteinExistence type="predicted"/>
<accession>A0A183KMA9</accession>
<organism evidence="6">
    <name type="scientific">Schistosoma curassoni</name>
    <dbReference type="NCBI Taxonomy" id="6186"/>
    <lineage>
        <taxon>Eukaryota</taxon>
        <taxon>Metazoa</taxon>
        <taxon>Spiralia</taxon>
        <taxon>Lophotrochozoa</taxon>
        <taxon>Platyhelminthes</taxon>
        <taxon>Trematoda</taxon>
        <taxon>Digenea</taxon>
        <taxon>Strigeidida</taxon>
        <taxon>Schistosomatoidea</taxon>
        <taxon>Schistosomatidae</taxon>
        <taxon>Schistosoma</taxon>
    </lineage>
</organism>
<evidence type="ECO:0000313" key="6">
    <source>
        <dbReference type="WBParaSite" id="SCUD_0001618501-mRNA-1"/>
    </source>
</evidence>
<dbReference type="GO" id="GO:0007265">
    <property type="term" value="P:Ras protein signal transduction"/>
    <property type="evidence" value="ECO:0007669"/>
    <property type="project" value="TreeGrafter"/>
</dbReference>
<dbReference type="EMBL" id="UZAK01038402">
    <property type="protein sequence ID" value="VDP61040.1"/>
    <property type="molecule type" value="Genomic_DNA"/>
</dbReference>
<dbReference type="Gene3D" id="1.10.840.10">
    <property type="entry name" value="Ras guanine-nucleotide exchange factors catalytic domain"/>
    <property type="match status" value="1"/>
</dbReference>
<dbReference type="WBParaSite" id="SCUD_0001618501-mRNA-1">
    <property type="protein sequence ID" value="SCUD_0001618501-mRNA-1"/>
    <property type="gene ID" value="SCUD_0001618501"/>
</dbReference>
<protein>
    <submittedName>
        <fullName evidence="6">Ras-GEF domain-containing protein</fullName>
    </submittedName>
</protein>
<reference evidence="4 5" key="2">
    <citation type="submission" date="2018-11" db="EMBL/GenBank/DDBJ databases">
        <authorList>
            <consortium name="Pathogen Informatics"/>
        </authorList>
    </citation>
    <scope>NUCLEOTIDE SEQUENCE [LARGE SCALE GENOMIC DNA]</scope>
    <source>
        <strain evidence="4">Dakar</strain>
        <strain evidence="5">Dakar, Senegal</strain>
    </source>
</reference>
<evidence type="ECO:0000313" key="5">
    <source>
        <dbReference type="Proteomes" id="UP000279833"/>
    </source>
</evidence>
<dbReference type="InterPro" id="IPR008937">
    <property type="entry name" value="Ras-like_GEF"/>
</dbReference>
<dbReference type="GO" id="GO:0005085">
    <property type="term" value="F:guanyl-nucleotide exchange factor activity"/>
    <property type="evidence" value="ECO:0007669"/>
    <property type="project" value="UniProtKB-KW"/>
</dbReference>
<sequence length="108" mass="12312">MVLDTSRNFHHYRTLLSANNVSAPMLPYLPLVLKDLTFIHLGNPSCTPDGLINFVKLRMLAKEKVVDYSLLLLPASYHCIPVSLPSLYHKTLTYNLLSDPFNRIKSRD</sequence>
<dbReference type="PANTHER" id="PTHR23113:SF249">
    <property type="entry name" value="RAP GUANINE NUCLEOTIDE EXCHANGE FACTOR 6"/>
    <property type="match status" value="1"/>
</dbReference>
<dbReference type="Proteomes" id="UP000279833">
    <property type="component" value="Unassembled WGS sequence"/>
</dbReference>
<name>A0A183KMA9_9TREM</name>
<keyword evidence="1 2" id="KW-0344">Guanine-nucleotide releasing factor</keyword>
<dbReference type="InterPro" id="IPR036964">
    <property type="entry name" value="RASGEF_cat_dom_sf"/>
</dbReference>
<keyword evidence="5" id="KW-1185">Reference proteome</keyword>
<gene>
    <name evidence="4" type="ORF">SCUD_LOCUS16182</name>
</gene>
<evidence type="ECO:0000259" key="3">
    <source>
        <dbReference type="PROSITE" id="PS50009"/>
    </source>
</evidence>
<dbReference type="PANTHER" id="PTHR23113">
    <property type="entry name" value="GUANINE NUCLEOTIDE EXCHANGE FACTOR"/>
    <property type="match status" value="1"/>
</dbReference>
<reference evidence="6" key="1">
    <citation type="submission" date="2016-06" db="UniProtKB">
        <authorList>
            <consortium name="WormBaseParasite"/>
        </authorList>
    </citation>
    <scope>IDENTIFICATION</scope>
</reference>
<dbReference type="AlphaFoldDB" id="A0A183KMA9"/>
<dbReference type="InterPro" id="IPR001895">
    <property type="entry name" value="RASGEF_cat_dom"/>
</dbReference>
<evidence type="ECO:0000256" key="1">
    <source>
        <dbReference type="ARBA" id="ARBA00022658"/>
    </source>
</evidence>
<dbReference type="SUPFAM" id="SSF48366">
    <property type="entry name" value="Ras GEF"/>
    <property type="match status" value="1"/>
</dbReference>
<dbReference type="STRING" id="6186.A0A183KMA9"/>
<dbReference type="GO" id="GO:0016324">
    <property type="term" value="C:apical plasma membrane"/>
    <property type="evidence" value="ECO:0007669"/>
    <property type="project" value="TreeGrafter"/>
</dbReference>
<dbReference type="Pfam" id="PF00617">
    <property type="entry name" value="RasGEF"/>
    <property type="match status" value="1"/>
</dbReference>